<dbReference type="InterPro" id="IPR005312">
    <property type="entry name" value="DUF1759"/>
</dbReference>
<dbReference type="Pfam" id="PF03564">
    <property type="entry name" value="DUF1759"/>
    <property type="match status" value="1"/>
</dbReference>
<evidence type="ECO:0000313" key="3">
    <source>
        <dbReference type="EnsemblMetazoa" id="SCAU010641-PA"/>
    </source>
</evidence>
<evidence type="ECO:0000313" key="4">
    <source>
        <dbReference type="Proteomes" id="UP000095300"/>
    </source>
</evidence>
<evidence type="ECO:0000259" key="2">
    <source>
        <dbReference type="Pfam" id="PF05585"/>
    </source>
</evidence>
<dbReference type="STRING" id="35570.A0A1I8PSD1"/>
<gene>
    <name evidence="3" type="primary">106091406</name>
</gene>
<dbReference type="InterPro" id="IPR008737">
    <property type="entry name" value="DUF1758"/>
</dbReference>
<dbReference type="OrthoDB" id="6622963at2759"/>
<dbReference type="PANTHER" id="PTHR47331">
    <property type="entry name" value="PHD-TYPE DOMAIN-CONTAINING PROTEIN"/>
    <property type="match status" value="1"/>
</dbReference>
<dbReference type="Pfam" id="PF05585">
    <property type="entry name" value="DUF1758"/>
    <property type="match status" value="1"/>
</dbReference>
<feature type="compositionally biased region" description="Polar residues" evidence="1">
    <location>
        <begin position="313"/>
        <end position="322"/>
    </location>
</feature>
<feature type="compositionally biased region" description="Low complexity" evidence="1">
    <location>
        <begin position="300"/>
        <end position="312"/>
    </location>
</feature>
<dbReference type="EnsemblMetazoa" id="SCAU010641-RA">
    <property type="protein sequence ID" value="SCAU010641-PA"/>
    <property type="gene ID" value="SCAU010641"/>
</dbReference>
<reference evidence="3" key="1">
    <citation type="submission" date="2020-05" db="UniProtKB">
        <authorList>
            <consortium name="EnsemblMetazoa"/>
        </authorList>
    </citation>
    <scope>IDENTIFICATION</scope>
    <source>
        <strain evidence="3">USDA</strain>
    </source>
</reference>
<proteinExistence type="predicted"/>
<dbReference type="Proteomes" id="UP000095300">
    <property type="component" value="Unassembled WGS sequence"/>
</dbReference>
<sequence length="564" mass="62542">MRQFSIDGGSFGENSSVMRKTRLPEIQLPKFSGGYADWPNFFSLFTTVVDSSTDLSVLEKFHHLRSSLTGIALDTVSSLELTEKNYAEAVKLLKNRFDNKLLHFQSHIKELFSLKPVENGSAVGLRHLSDKMNSHLRAMMTITSKGQIADGLLIYLATSKMDRATQIKWEESLVANELPSWSSMSSFLDQRCRMLENLEHSVTNMDSTHQNTKKQNPKNRHVHVAAGAKSPSCVFCDSVDHFIVNCPQFSNLSPSLRFKEAKRLKLCLNCLRKGHSLKTCFSGCCRQCSSKHHTMLHMEQPSTPHPSTSSQPVEPSSTQAVLTSSTDIPSGPSSSSSGSVLLATAIILAKNRFGEFIPCRAILDSASQLNLNANRLVKRLSLDCNRVSAIISGIGDGSVDVNKSVDLVVKSRIGEFSTTFAAMVVSTITDYQPGITLETSNWNIPKNIQLADPSFDKPDRIDILIGAELFFDLMSVGQIKIAANLPVLQKTLLGWVVAGESFRSRQSCSLAVIYTDLKEEEAQRSTIIKGFWEIETNFEPIIEENTYCETHFVNNFVRLFGSIA</sequence>
<feature type="domain" description="DUF1758" evidence="2">
    <location>
        <begin position="362"/>
        <end position="499"/>
    </location>
</feature>
<name>A0A1I8PSD1_STOCA</name>
<keyword evidence="4" id="KW-1185">Reference proteome</keyword>
<protein>
    <recommendedName>
        <fullName evidence="2">DUF1758 domain-containing protein</fullName>
    </recommendedName>
</protein>
<organism evidence="3 4">
    <name type="scientific">Stomoxys calcitrans</name>
    <name type="common">Stable fly</name>
    <name type="synonym">Conops calcitrans</name>
    <dbReference type="NCBI Taxonomy" id="35570"/>
    <lineage>
        <taxon>Eukaryota</taxon>
        <taxon>Metazoa</taxon>
        <taxon>Ecdysozoa</taxon>
        <taxon>Arthropoda</taxon>
        <taxon>Hexapoda</taxon>
        <taxon>Insecta</taxon>
        <taxon>Pterygota</taxon>
        <taxon>Neoptera</taxon>
        <taxon>Endopterygota</taxon>
        <taxon>Diptera</taxon>
        <taxon>Brachycera</taxon>
        <taxon>Muscomorpha</taxon>
        <taxon>Muscoidea</taxon>
        <taxon>Muscidae</taxon>
        <taxon>Stomoxys</taxon>
    </lineage>
</organism>
<accession>A0A1I8PSD1</accession>
<dbReference type="PANTHER" id="PTHR47331:SF5">
    <property type="entry name" value="RIBONUCLEASE H"/>
    <property type="match status" value="1"/>
</dbReference>
<feature type="compositionally biased region" description="Low complexity" evidence="1">
    <location>
        <begin position="323"/>
        <end position="338"/>
    </location>
</feature>
<feature type="region of interest" description="Disordered" evidence="1">
    <location>
        <begin position="297"/>
        <end position="338"/>
    </location>
</feature>
<dbReference type="VEuPathDB" id="VectorBase:SCAU010641"/>
<dbReference type="AlphaFoldDB" id="A0A1I8PSD1"/>
<evidence type="ECO:0000256" key="1">
    <source>
        <dbReference type="SAM" id="MobiDB-lite"/>
    </source>
</evidence>